<dbReference type="STRING" id="1121279.SAMN02745887_03287"/>
<dbReference type="InterPro" id="IPR049031">
    <property type="entry name" value="T2SSK_SAM-like_1st"/>
</dbReference>
<evidence type="ECO:0000256" key="3">
    <source>
        <dbReference type="ARBA" id="ARBA00022448"/>
    </source>
</evidence>
<dbReference type="InterPro" id="IPR038072">
    <property type="entry name" value="GspK_central_sf"/>
</dbReference>
<dbReference type="InterPro" id="IPR049179">
    <property type="entry name" value="T2SSK_SAM-like_2nd"/>
</dbReference>
<dbReference type="Gene3D" id="3.30.1300.30">
    <property type="entry name" value="GSPII I/J protein-like"/>
    <property type="match status" value="1"/>
</dbReference>
<keyword evidence="7" id="KW-0653">Protein transport</keyword>
<proteinExistence type="inferred from homology"/>
<evidence type="ECO:0000256" key="5">
    <source>
        <dbReference type="ARBA" id="ARBA00022519"/>
    </source>
</evidence>
<dbReference type="InterPro" id="IPR005628">
    <property type="entry name" value="GspK"/>
</dbReference>
<evidence type="ECO:0000313" key="13">
    <source>
        <dbReference type="EMBL" id="SFZ78963.1"/>
    </source>
</evidence>
<keyword evidence="3 10" id="KW-0813">Transport</keyword>
<feature type="domain" description="T2SS protein K first SAM-like" evidence="12">
    <location>
        <begin position="103"/>
        <end position="204"/>
    </location>
</feature>
<dbReference type="Gene3D" id="1.10.40.60">
    <property type="entry name" value="EpsJ-like"/>
    <property type="match status" value="2"/>
</dbReference>
<dbReference type="PANTHER" id="PTHR38831">
    <property type="entry name" value="TYPE II SECRETION SYSTEM PROTEIN K"/>
    <property type="match status" value="1"/>
</dbReference>
<name>A0A1K2HQE3_9NEIS</name>
<evidence type="ECO:0000256" key="6">
    <source>
        <dbReference type="ARBA" id="ARBA00022692"/>
    </source>
</evidence>
<dbReference type="PANTHER" id="PTHR38831:SF1">
    <property type="entry name" value="TYPE II SECRETION SYSTEM PROTEIN K-RELATED"/>
    <property type="match status" value="1"/>
</dbReference>
<protein>
    <recommendedName>
        <fullName evidence="10">Type II secretion system protein K</fullName>
    </recommendedName>
</protein>
<dbReference type="RefSeq" id="WP_072429772.1">
    <property type="nucleotide sequence ID" value="NZ_FPKR01000014.1"/>
</dbReference>
<dbReference type="GO" id="GO:0005886">
    <property type="term" value="C:plasma membrane"/>
    <property type="evidence" value="ECO:0007669"/>
    <property type="project" value="UniProtKB-SubCell"/>
</dbReference>
<evidence type="ECO:0000259" key="11">
    <source>
        <dbReference type="Pfam" id="PF03934"/>
    </source>
</evidence>
<dbReference type="EMBL" id="FPKR01000014">
    <property type="protein sequence ID" value="SFZ78963.1"/>
    <property type="molecule type" value="Genomic_DNA"/>
</dbReference>
<evidence type="ECO:0000313" key="14">
    <source>
        <dbReference type="Proteomes" id="UP000186513"/>
    </source>
</evidence>
<reference evidence="13 14" key="1">
    <citation type="submission" date="2016-11" db="EMBL/GenBank/DDBJ databases">
        <authorList>
            <person name="Jaros S."/>
            <person name="Januszkiewicz K."/>
            <person name="Wedrychowicz H."/>
        </authorList>
    </citation>
    <scope>NUCLEOTIDE SEQUENCE [LARGE SCALE GENOMIC DNA]</scope>
    <source>
        <strain evidence="13 14">DSM 18899</strain>
    </source>
</reference>
<gene>
    <name evidence="13" type="ORF">SAMN02745887_03287</name>
</gene>
<dbReference type="SUPFAM" id="SSF158544">
    <property type="entry name" value="GspK insert domain-like"/>
    <property type="match status" value="1"/>
</dbReference>
<dbReference type="SUPFAM" id="SSF54523">
    <property type="entry name" value="Pili subunits"/>
    <property type="match status" value="1"/>
</dbReference>
<evidence type="ECO:0000256" key="8">
    <source>
        <dbReference type="ARBA" id="ARBA00022989"/>
    </source>
</evidence>
<dbReference type="NCBIfam" id="NF037980">
    <property type="entry name" value="T2SS_GspK"/>
    <property type="match status" value="1"/>
</dbReference>
<evidence type="ECO:0000256" key="2">
    <source>
        <dbReference type="ARBA" id="ARBA00007246"/>
    </source>
</evidence>
<evidence type="ECO:0000256" key="9">
    <source>
        <dbReference type="ARBA" id="ARBA00023136"/>
    </source>
</evidence>
<accession>A0A1K2HQE3</accession>
<evidence type="ECO:0000259" key="12">
    <source>
        <dbReference type="Pfam" id="PF21687"/>
    </source>
</evidence>
<evidence type="ECO:0000256" key="7">
    <source>
        <dbReference type="ARBA" id="ARBA00022927"/>
    </source>
</evidence>
<sequence>MTRLARQRGIAIITAVAVAALVAAIAGAMAFRHSLWLRQVENQHDLIQARGVARAAVNLSRLTLRGDARENNYDAANEAWAIPIPNLPVEQGSAGGAIYDAQGRFNLNNLLRDGAVSEPDLRAFKTLLEGEGLSPDLANAVLDWLDADSETRYPGGAEDREYLAETPARRTANRLLFDLDELRQVRGFTAESVEKLRPLLIALPRTSKINVNFAPAAVMAALLPGLDKSQADALVRERVTAPFQTIDAFRDALPESVRNENLPNVADVRSEYFLSEVDARFGRVTIAYRALLERNGDQVPRVIWLRRR</sequence>
<comment type="subcellular location">
    <subcellularLocation>
        <location evidence="1 10">Cell inner membrane</location>
    </subcellularLocation>
</comment>
<keyword evidence="4 10" id="KW-1003">Cell membrane</keyword>
<evidence type="ECO:0000256" key="10">
    <source>
        <dbReference type="PIRNR" id="PIRNR002786"/>
    </source>
</evidence>
<keyword evidence="5 10" id="KW-0997">Cell inner membrane</keyword>
<feature type="domain" description="T2SS protein K second SAM-like" evidence="11">
    <location>
        <begin position="209"/>
        <end position="256"/>
    </location>
</feature>
<dbReference type="Pfam" id="PF03934">
    <property type="entry name" value="T2SSK"/>
    <property type="match status" value="1"/>
</dbReference>
<dbReference type="AlphaFoldDB" id="A0A1K2HQE3"/>
<dbReference type="InterPro" id="IPR045584">
    <property type="entry name" value="Pilin-like"/>
</dbReference>
<keyword evidence="9 10" id="KW-0472">Membrane</keyword>
<dbReference type="PIRSF" id="PIRSF002786">
    <property type="entry name" value="XcpX"/>
    <property type="match status" value="1"/>
</dbReference>
<dbReference type="Pfam" id="PF21687">
    <property type="entry name" value="T2SSK_1st"/>
    <property type="match status" value="1"/>
</dbReference>
<dbReference type="GO" id="GO:0009306">
    <property type="term" value="P:protein secretion"/>
    <property type="evidence" value="ECO:0007669"/>
    <property type="project" value="InterPro"/>
</dbReference>
<comment type="similarity">
    <text evidence="2 10">Belongs to the GSP K family.</text>
</comment>
<keyword evidence="6" id="KW-0812">Transmembrane</keyword>
<keyword evidence="8" id="KW-1133">Transmembrane helix</keyword>
<organism evidence="13 14">
    <name type="scientific">Chitinimonas taiwanensis DSM 18899</name>
    <dbReference type="NCBI Taxonomy" id="1121279"/>
    <lineage>
        <taxon>Bacteria</taxon>
        <taxon>Pseudomonadati</taxon>
        <taxon>Pseudomonadota</taxon>
        <taxon>Betaproteobacteria</taxon>
        <taxon>Neisseriales</taxon>
        <taxon>Chitinibacteraceae</taxon>
        <taxon>Chitinimonas</taxon>
    </lineage>
</organism>
<keyword evidence="14" id="KW-1185">Reference proteome</keyword>
<evidence type="ECO:0000256" key="4">
    <source>
        <dbReference type="ARBA" id="ARBA00022475"/>
    </source>
</evidence>
<dbReference type="Proteomes" id="UP000186513">
    <property type="component" value="Unassembled WGS sequence"/>
</dbReference>
<evidence type="ECO:0000256" key="1">
    <source>
        <dbReference type="ARBA" id="ARBA00004533"/>
    </source>
</evidence>